<sequence>MTTSPQEVPMHTIDRTPQYEEFMTQLRDYHVKRGTTLDPEPKVGMTHLDLFKVFNHIVANGGYDKVSEEKLAWRRMAAELGIHSNNEASTAFALKEKFYKNLAAFEISTVHKREPPPKEILEDVTAKGASLLTRTRENFRGKRESNMNATDSAASGDDGTPTRERPAAESQTSSARASRGLREAPPQRVIFQPDTGPGRATRQTNSNASTTAATSATPSQQPPATSQQSSRITSAPPAAHPPHHNIQHHQQPTTMQPMSHGLPNYAGRGGPAIVHRPINGQNMSPMVLAYQPKHMKPLHARPVGAPGNTPNELQKQRLSHRPAMYDPASRQPMLPGTGFDGPNIYTRCLNSLRSSVVAEQSFALNHLVKISFERGDKFRFDAFPALAEGLVEKALQVGSLFYDVNWTVVWDMSLEWADIGCLDGNDGTPDILERIESLVEKDVPEQLQTAEFADQLTLVTEATLTMRNMVTLPENAHSMSDFCPLKDLLCIILQLPPKDSVTEMKHLALDIAEQLTPYMSLDADDALYKSLVAQLASEDRGTILTALRAIGRISMNLEATNKLEGVSTATLQRIVNWLLLNDDELTDACLDFLYQYTAVPSNLDNLFRTASPDGLVDHLVRLLAHAAHTNVWETVLRSEQRMPSRNEIAPVPEDLLQELIKLDEPDRVHQWVRCFFDEDEHSFITQLAAWQAYQSAFVQATKAVGKPMISPADFIRNSTSVYARTTAQVLRERGEPQQKFIIHGIRARPRPLNRRNEKCGQFYLRAEQMWNHIMTVHLGETRSAKADGKDDEGKEEPRSQAADKDQAKSDKKQDDEGMGQEKTDGEPKSNNGASDCPAAKFANVERELQCTWGDCCKYAKPTRIRLRDFALHVNTHIMAMLPGTDSVRLKATHPPWLIPALHRRIRHEETARDERPVQMGLGWDKVQAAGIPVSAVLVLRNIARNAAKTEAGEEEQQRSGAKMSLCERLFWPQRPRLFEILTENKYMRPHVSSLLEIICTESDPNQGD</sequence>
<feature type="region of interest" description="Disordered" evidence="5">
    <location>
        <begin position="781"/>
        <end position="834"/>
    </location>
</feature>
<feature type="compositionally biased region" description="Basic and acidic residues" evidence="5">
    <location>
        <begin position="134"/>
        <end position="145"/>
    </location>
</feature>
<dbReference type="GO" id="GO:0003677">
    <property type="term" value="F:DNA binding"/>
    <property type="evidence" value="ECO:0007669"/>
    <property type="project" value="InterPro"/>
</dbReference>
<evidence type="ECO:0000256" key="1">
    <source>
        <dbReference type="ARBA" id="ARBA00022853"/>
    </source>
</evidence>
<dbReference type="PROSITE" id="PS51526">
    <property type="entry name" value="RFX_DBD"/>
    <property type="match status" value="1"/>
</dbReference>
<keyword evidence="2" id="KW-0805">Transcription regulation</keyword>
<dbReference type="Gene3D" id="1.10.150.60">
    <property type="entry name" value="ARID DNA-binding domain"/>
    <property type="match status" value="1"/>
</dbReference>
<feature type="compositionally biased region" description="Basic and acidic residues" evidence="5">
    <location>
        <begin position="781"/>
        <end position="827"/>
    </location>
</feature>
<dbReference type="AlphaFoldDB" id="A0A2C5Y5X5"/>
<dbReference type="InterPro" id="IPR016024">
    <property type="entry name" value="ARM-type_fold"/>
</dbReference>
<keyword evidence="9" id="KW-1185">Reference proteome</keyword>
<dbReference type="OrthoDB" id="338531at2759"/>
<evidence type="ECO:0000313" key="8">
    <source>
        <dbReference type="EMBL" id="PHH62281.1"/>
    </source>
</evidence>
<comment type="caution">
    <text evidence="8">The sequence shown here is derived from an EMBL/GenBank/DDBJ whole genome shotgun (WGS) entry which is preliminary data.</text>
</comment>
<feature type="domain" description="ARID" evidence="6">
    <location>
        <begin position="16"/>
        <end position="110"/>
    </location>
</feature>
<feature type="region of interest" description="Disordered" evidence="5">
    <location>
        <begin position="132"/>
        <end position="277"/>
    </location>
</feature>
<dbReference type="PROSITE" id="PS51011">
    <property type="entry name" value="ARID"/>
    <property type="match status" value="1"/>
</dbReference>
<protein>
    <recommendedName>
        <fullName evidence="10">ARID domain-containing protein</fullName>
    </recommendedName>
</protein>
<dbReference type="InterPro" id="IPR001606">
    <property type="entry name" value="ARID_dom"/>
</dbReference>
<proteinExistence type="predicted"/>
<dbReference type="STRING" id="1399860.A0A2C5Y5X5"/>
<gene>
    <name evidence="8" type="ORF">CDD81_7269</name>
</gene>
<evidence type="ECO:0000256" key="4">
    <source>
        <dbReference type="ARBA" id="ARBA00023242"/>
    </source>
</evidence>
<feature type="compositionally biased region" description="Low complexity" evidence="5">
    <location>
        <begin position="200"/>
        <end position="237"/>
    </location>
</feature>
<keyword evidence="1" id="KW-0156">Chromatin regulator</keyword>
<dbReference type="SMART" id="SM01014">
    <property type="entry name" value="ARID"/>
    <property type="match status" value="1"/>
</dbReference>
<dbReference type="InterPro" id="IPR036431">
    <property type="entry name" value="ARID_dom_sf"/>
</dbReference>
<evidence type="ECO:0000256" key="5">
    <source>
        <dbReference type="SAM" id="MobiDB-lite"/>
    </source>
</evidence>
<feature type="domain" description="RFX-type winged-helix" evidence="7">
    <location>
        <begin position="668"/>
        <end position="749"/>
    </location>
</feature>
<evidence type="ECO:0000259" key="6">
    <source>
        <dbReference type="PROSITE" id="PS51011"/>
    </source>
</evidence>
<dbReference type="PANTHER" id="PTHR22970:SF14">
    <property type="entry name" value="AT-RICH INTERACTIVE DOMAIN-CONTAINING PROTEIN 2"/>
    <property type="match status" value="1"/>
</dbReference>
<dbReference type="SMART" id="SM00501">
    <property type="entry name" value="BRIGHT"/>
    <property type="match status" value="1"/>
</dbReference>
<name>A0A2C5Y5X5_9HYPO</name>
<organism evidence="8 9">
    <name type="scientific">Ophiocordyceps australis</name>
    <dbReference type="NCBI Taxonomy" id="1399860"/>
    <lineage>
        <taxon>Eukaryota</taxon>
        <taxon>Fungi</taxon>
        <taxon>Dikarya</taxon>
        <taxon>Ascomycota</taxon>
        <taxon>Pezizomycotina</taxon>
        <taxon>Sordariomycetes</taxon>
        <taxon>Hypocreomycetidae</taxon>
        <taxon>Hypocreales</taxon>
        <taxon>Ophiocordycipitaceae</taxon>
        <taxon>Ophiocordyceps</taxon>
    </lineage>
</organism>
<accession>A0A2C5Y5X5</accession>
<dbReference type="Proteomes" id="UP000226192">
    <property type="component" value="Unassembled WGS sequence"/>
</dbReference>
<dbReference type="GO" id="GO:0006325">
    <property type="term" value="P:chromatin organization"/>
    <property type="evidence" value="ECO:0007669"/>
    <property type="project" value="UniProtKB-KW"/>
</dbReference>
<evidence type="ECO:0000256" key="3">
    <source>
        <dbReference type="ARBA" id="ARBA00023163"/>
    </source>
</evidence>
<keyword evidence="4" id="KW-0539">Nucleus</keyword>
<dbReference type="PANTHER" id="PTHR22970">
    <property type="entry name" value="AT-RICH INTERACTIVE DOMAIN-CONTAINING PROTEIN 2"/>
    <property type="match status" value="1"/>
</dbReference>
<dbReference type="InterPro" id="IPR052406">
    <property type="entry name" value="Chromatin_Remodeling_Comp"/>
</dbReference>
<dbReference type="SUPFAM" id="SSF46774">
    <property type="entry name" value="ARID-like"/>
    <property type="match status" value="1"/>
</dbReference>
<dbReference type="InterPro" id="IPR003150">
    <property type="entry name" value="DNA-bd_RFX"/>
</dbReference>
<evidence type="ECO:0008006" key="10">
    <source>
        <dbReference type="Google" id="ProtNLM"/>
    </source>
</evidence>
<dbReference type="CDD" id="cd16100">
    <property type="entry name" value="ARID"/>
    <property type="match status" value="1"/>
</dbReference>
<keyword evidence="3" id="KW-0804">Transcription</keyword>
<reference evidence="8 9" key="1">
    <citation type="submission" date="2017-06" db="EMBL/GenBank/DDBJ databases">
        <title>Ant-infecting Ophiocordyceps genomes reveal a high diversity of potential behavioral manipulation genes and a possible major role for enterotoxins.</title>
        <authorList>
            <person name="De Bekker C."/>
            <person name="Evans H.C."/>
            <person name="Brachmann A."/>
            <person name="Hughes D.P."/>
        </authorList>
    </citation>
    <scope>NUCLEOTIDE SEQUENCE [LARGE SCALE GENOMIC DNA]</scope>
    <source>
        <strain evidence="8 9">Map64</strain>
    </source>
</reference>
<evidence type="ECO:0000313" key="9">
    <source>
        <dbReference type="Proteomes" id="UP000226192"/>
    </source>
</evidence>
<dbReference type="SUPFAM" id="SSF48371">
    <property type="entry name" value="ARM repeat"/>
    <property type="match status" value="1"/>
</dbReference>
<dbReference type="Pfam" id="PF01388">
    <property type="entry name" value="ARID"/>
    <property type="match status" value="1"/>
</dbReference>
<dbReference type="GO" id="GO:0016586">
    <property type="term" value="C:RSC-type complex"/>
    <property type="evidence" value="ECO:0007669"/>
    <property type="project" value="TreeGrafter"/>
</dbReference>
<dbReference type="GO" id="GO:0006355">
    <property type="term" value="P:regulation of DNA-templated transcription"/>
    <property type="evidence" value="ECO:0007669"/>
    <property type="project" value="InterPro"/>
</dbReference>
<dbReference type="FunFam" id="1.10.150.60:FF:000021">
    <property type="entry name" value="Chromatin structure-remodeling complex subunit rsc9"/>
    <property type="match status" value="1"/>
</dbReference>
<evidence type="ECO:0000259" key="7">
    <source>
        <dbReference type="PROSITE" id="PS51526"/>
    </source>
</evidence>
<dbReference type="EMBL" id="NJET01000076">
    <property type="protein sequence ID" value="PHH62281.1"/>
    <property type="molecule type" value="Genomic_DNA"/>
</dbReference>
<evidence type="ECO:0000256" key="2">
    <source>
        <dbReference type="ARBA" id="ARBA00023015"/>
    </source>
</evidence>